<evidence type="ECO:0000313" key="3">
    <source>
        <dbReference type="Proteomes" id="UP000094569"/>
    </source>
</evidence>
<feature type="compositionally biased region" description="Low complexity" evidence="1">
    <location>
        <begin position="41"/>
        <end position="55"/>
    </location>
</feature>
<sequence>MPDVYPTPSTPIQTTGLREICQVNNHHFRRLRGTETWIEYTPPTSSSTEPPTTSTTRRDNSRDKSTSPIYLSLSLESQSPSEPNHWSLFLARENAPGKLYQVTGDAESMIYEPSIQDVDITRAENFYTLYQLAEISDEQVGIVEEIAGGEMPPKAENRASVRENCQGWCVRVLGRLVGRGIVGREKVEMVRGLMEPV</sequence>
<accession>A0A1E3BBD2</accession>
<feature type="compositionally biased region" description="Basic and acidic residues" evidence="1">
    <location>
        <begin position="56"/>
        <end position="65"/>
    </location>
</feature>
<keyword evidence="3" id="KW-1185">Reference proteome</keyword>
<dbReference type="Proteomes" id="UP000094569">
    <property type="component" value="Unassembled WGS sequence"/>
</dbReference>
<proteinExistence type="predicted"/>
<dbReference type="OrthoDB" id="4342612at2759"/>
<evidence type="ECO:0000313" key="2">
    <source>
        <dbReference type="EMBL" id="ODM18267.1"/>
    </source>
</evidence>
<protein>
    <submittedName>
        <fullName evidence="2">Uncharacterized protein</fullName>
    </submittedName>
</protein>
<dbReference type="VEuPathDB" id="FungiDB:SI65_06138"/>
<dbReference type="Pfam" id="PF20174">
    <property type="entry name" value="DUF6540"/>
    <property type="match status" value="1"/>
</dbReference>
<reference evidence="2 3" key="1">
    <citation type="journal article" date="2016" name="BMC Genomics">
        <title>Comparative genomic and transcriptomic analyses of the Fuzhuan brick tea-fermentation fungus Aspergillus cristatus.</title>
        <authorList>
            <person name="Ge Y."/>
            <person name="Wang Y."/>
            <person name="Liu Y."/>
            <person name="Tan Y."/>
            <person name="Ren X."/>
            <person name="Zhang X."/>
            <person name="Hyde K.D."/>
            <person name="Liu Y."/>
            <person name="Liu Z."/>
        </authorList>
    </citation>
    <scope>NUCLEOTIDE SEQUENCE [LARGE SCALE GENOMIC DNA]</scope>
    <source>
        <strain evidence="2 3">GZAAS20.1005</strain>
    </source>
</reference>
<dbReference type="InterPro" id="IPR046670">
    <property type="entry name" value="DUF6540"/>
</dbReference>
<gene>
    <name evidence="2" type="ORF">SI65_06138</name>
</gene>
<feature type="region of interest" description="Disordered" evidence="1">
    <location>
        <begin position="34"/>
        <end position="66"/>
    </location>
</feature>
<name>A0A1E3BBD2_ASPCR</name>
<evidence type="ECO:0000256" key="1">
    <source>
        <dbReference type="SAM" id="MobiDB-lite"/>
    </source>
</evidence>
<dbReference type="AlphaFoldDB" id="A0A1E3BBD2"/>
<dbReference type="EMBL" id="JXNT01000006">
    <property type="protein sequence ID" value="ODM18267.1"/>
    <property type="molecule type" value="Genomic_DNA"/>
</dbReference>
<organism evidence="2 3">
    <name type="scientific">Aspergillus cristatus</name>
    <name type="common">Chinese Fuzhuan brick tea-fermentation fungus</name>
    <name type="synonym">Eurotium cristatum</name>
    <dbReference type="NCBI Taxonomy" id="573508"/>
    <lineage>
        <taxon>Eukaryota</taxon>
        <taxon>Fungi</taxon>
        <taxon>Dikarya</taxon>
        <taxon>Ascomycota</taxon>
        <taxon>Pezizomycotina</taxon>
        <taxon>Eurotiomycetes</taxon>
        <taxon>Eurotiomycetidae</taxon>
        <taxon>Eurotiales</taxon>
        <taxon>Aspergillaceae</taxon>
        <taxon>Aspergillus</taxon>
        <taxon>Aspergillus subgen. Aspergillus</taxon>
    </lineage>
</organism>
<comment type="caution">
    <text evidence="2">The sequence shown here is derived from an EMBL/GenBank/DDBJ whole genome shotgun (WGS) entry which is preliminary data.</text>
</comment>